<evidence type="ECO:0000256" key="5">
    <source>
        <dbReference type="ARBA" id="ARBA00023284"/>
    </source>
</evidence>
<keyword evidence="6" id="KW-0472">Membrane</keyword>
<organism evidence="8 9">
    <name type="scientific">Salibacterium qingdaonense</name>
    <dbReference type="NCBI Taxonomy" id="266892"/>
    <lineage>
        <taxon>Bacteria</taxon>
        <taxon>Bacillati</taxon>
        <taxon>Bacillota</taxon>
        <taxon>Bacilli</taxon>
        <taxon>Bacillales</taxon>
        <taxon>Bacillaceae</taxon>
    </lineage>
</organism>
<dbReference type="SUPFAM" id="SSF52833">
    <property type="entry name" value="Thioredoxin-like"/>
    <property type="match status" value="1"/>
</dbReference>
<dbReference type="InterPro" id="IPR000866">
    <property type="entry name" value="AhpC/TSA"/>
</dbReference>
<comment type="subcellular location">
    <subcellularLocation>
        <location evidence="1">Cell envelope</location>
    </subcellularLocation>
</comment>
<dbReference type="PANTHER" id="PTHR42852">
    <property type="entry name" value="THIOL:DISULFIDE INTERCHANGE PROTEIN DSBE"/>
    <property type="match status" value="1"/>
</dbReference>
<evidence type="ECO:0000259" key="7">
    <source>
        <dbReference type="PROSITE" id="PS51352"/>
    </source>
</evidence>
<feature type="transmembrane region" description="Helical" evidence="6">
    <location>
        <begin position="12"/>
        <end position="30"/>
    </location>
</feature>
<proteinExistence type="predicted"/>
<evidence type="ECO:0000313" key="9">
    <source>
        <dbReference type="Proteomes" id="UP000199668"/>
    </source>
</evidence>
<dbReference type="GO" id="GO:0016209">
    <property type="term" value="F:antioxidant activity"/>
    <property type="evidence" value="ECO:0007669"/>
    <property type="project" value="InterPro"/>
</dbReference>
<dbReference type="RefSeq" id="WP_090927125.1">
    <property type="nucleotide sequence ID" value="NZ_FOTY01000013.1"/>
</dbReference>
<keyword evidence="5" id="KW-0676">Redox-active center</keyword>
<dbReference type="NCBIfam" id="NF002854">
    <property type="entry name" value="PRK03147.1"/>
    <property type="match status" value="1"/>
</dbReference>
<evidence type="ECO:0000256" key="6">
    <source>
        <dbReference type="SAM" id="Phobius"/>
    </source>
</evidence>
<dbReference type="GO" id="GO:0017004">
    <property type="term" value="P:cytochrome complex assembly"/>
    <property type="evidence" value="ECO:0007669"/>
    <property type="project" value="UniProtKB-KW"/>
</dbReference>
<dbReference type="OrthoDB" id="25753at2"/>
<dbReference type="PROSITE" id="PS51352">
    <property type="entry name" value="THIOREDOXIN_2"/>
    <property type="match status" value="1"/>
</dbReference>
<dbReference type="InterPro" id="IPR050553">
    <property type="entry name" value="Thioredoxin_ResA/DsbE_sf"/>
</dbReference>
<sequence length="177" mass="20211">MAKKRKRLIMRSSILGAITVMLAYVFYTNFMSGEETNVQEGETAPNFVLETADGEQVELKDFRGKGVFLNFWGTYCPPCEEEMPYMNELYKEFKKRGVEVLAVNVGESKLAVNRFADRYNLSFPMPIDENKSVLDRYGVSPLPSTFLIDENGTVQRVLLGAMTEEKMRGYMEEIEPS</sequence>
<dbReference type="Gene3D" id="3.40.30.10">
    <property type="entry name" value="Glutaredoxin"/>
    <property type="match status" value="1"/>
</dbReference>
<evidence type="ECO:0000256" key="2">
    <source>
        <dbReference type="ARBA" id="ARBA00022748"/>
    </source>
</evidence>
<reference evidence="8 9" key="1">
    <citation type="submission" date="2016-10" db="EMBL/GenBank/DDBJ databases">
        <authorList>
            <person name="de Groot N.N."/>
        </authorList>
    </citation>
    <scope>NUCLEOTIDE SEQUENCE [LARGE SCALE GENOMIC DNA]</scope>
    <source>
        <strain evidence="8 9">CGMCC 1.6134</strain>
    </source>
</reference>
<dbReference type="PROSITE" id="PS00194">
    <property type="entry name" value="THIOREDOXIN_1"/>
    <property type="match status" value="1"/>
</dbReference>
<keyword evidence="6" id="KW-1133">Transmembrane helix</keyword>
<dbReference type="GO" id="GO:0030313">
    <property type="term" value="C:cell envelope"/>
    <property type="evidence" value="ECO:0007669"/>
    <property type="project" value="UniProtKB-SubCell"/>
</dbReference>
<dbReference type="AlphaFoldDB" id="A0A1I4MV39"/>
<evidence type="ECO:0000256" key="4">
    <source>
        <dbReference type="ARBA" id="ARBA00023157"/>
    </source>
</evidence>
<dbReference type="InterPro" id="IPR017937">
    <property type="entry name" value="Thioredoxin_CS"/>
</dbReference>
<accession>A0A1I4MV39</accession>
<name>A0A1I4MV39_9BACI</name>
<dbReference type="PANTHER" id="PTHR42852:SF6">
    <property type="entry name" value="THIOL:DISULFIDE INTERCHANGE PROTEIN DSBE"/>
    <property type="match status" value="1"/>
</dbReference>
<dbReference type="Proteomes" id="UP000199668">
    <property type="component" value="Unassembled WGS sequence"/>
</dbReference>
<dbReference type="Pfam" id="PF00578">
    <property type="entry name" value="AhpC-TSA"/>
    <property type="match status" value="1"/>
</dbReference>
<dbReference type="InterPro" id="IPR036249">
    <property type="entry name" value="Thioredoxin-like_sf"/>
</dbReference>
<evidence type="ECO:0000256" key="3">
    <source>
        <dbReference type="ARBA" id="ARBA00022968"/>
    </source>
</evidence>
<protein>
    <submittedName>
        <fullName evidence="8">Peroxiredoxin</fullName>
    </submittedName>
</protein>
<dbReference type="GO" id="GO:0016491">
    <property type="term" value="F:oxidoreductase activity"/>
    <property type="evidence" value="ECO:0007669"/>
    <property type="project" value="InterPro"/>
</dbReference>
<dbReference type="InterPro" id="IPR013766">
    <property type="entry name" value="Thioredoxin_domain"/>
</dbReference>
<keyword evidence="6" id="KW-0812">Transmembrane</keyword>
<dbReference type="CDD" id="cd02966">
    <property type="entry name" value="TlpA_like_family"/>
    <property type="match status" value="1"/>
</dbReference>
<keyword evidence="3" id="KW-0735">Signal-anchor</keyword>
<keyword evidence="9" id="KW-1185">Reference proteome</keyword>
<evidence type="ECO:0000256" key="1">
    <source>
        <dbReference type="ARBA" id="ARBA00004196"/>
    </source>
</evidence>
<keyword evidence="4" id="KW-1015">Disulfide bond</keyword>
<dbReference type="EMBL" id="FOTY01000013">
    <property type="protein sequence ID" value="SFM06946.1"/>
    <property type="molecule type" value="Genomic_DNA"/>
</dbReference>
<feature type="domain" description="Thioredoxin" evidence="7">
    <location>
        <begin position="38"/>
        <end position="176"/>
    </location>
</feature>
<evidence type="ECO:0000313" key="8">
    <source>
        <dbReference type="EMBL" id="SFM06946.1"/>
    </source>
</evidence>
<keyword evidence="2" id="KW-0201">Cytochrome c-type biogenesis</keyword>
<gene>
    <name evidence="8" type="ORF">SAMN04488054_11371</name>
</gene>
<dbReference type="STRING" id="266892.SAMN04488054_11371"/>